<evidence type="ECO:0000313" key="3">
    <source>
        <dbReference type="Proteomes" id="UP000189857"/>
    </source>
</evidence>
<protein>
    <recommendedName>
        <fullName evidence="4">Cation efflux family protein</fullName>
    </recommendedName>
</protein>
<sequence>MTNTVMNTNNKETKVTETKVCAILHSITTVLWLFNAGMVLSSSISSGEKIGWNFWSDIALAVVFGSCAVEYFLKWNKEKKVETTNTYIA</sequence>
<feature type="transmembrane region" description="Helical" evidence="1">
    <location>
        <begin position="52"/>
        <end position="73"/>
    </location>
</feature>
<keyword evidence="1" id="KW-0472">Membrane</keyword>
<keyword evidence="1" id="KW-0812">Transmembrane</keyword>
<name>A0A1T4QJV9_9FIRM</name>
<gene>
    <name evidence="2" type="ORF">SAMN02745110_02409</name>
</gene>
<accession>A0A1T4QJV9</accession>
<keyword evidence="1" id="KW-1133">Transmembrane helix</keyword>
<evidence type="ECO:0000256" key="1">
    <source>
        <dbReference type="SAM" id="Phobius"/>
    </source>
</evidence>
<evidence type="ECO:0008006" key="4">
    <source>
        <dbReference type="Google" id="ProtNLM"/>
    </source>
</evidence>
<feature type="transmembrane region" description="Helical" evidence="1">
    <location>
        <begin position="20"/>
        <end position="40"/>
    </location>
</feature>
<dbReference type="RefSeq" id="WP_078788193.1">
    <property type="nucleotide sequence ID" value="NZ_FMTO01000021.1"/>
</dbReference>
<dbReference type="Proteomes" id="UP000189857">
    <property type="component" value="Unassembled WGS sequence"/>
</dbReference>
<organism evidence="2 3">
    <name type="scientific">Eubacterium ruminantium</name>
    <dbReference type="NCBI Taxonomy" id="42322"/>
    <lineage>
        <taxon>Bacteria</taxon>
        <taxon>Bacillati</taxon>
        <taxon>Bacillota</taxon>
        <taxon>Clostridia</taxon>
        <taxon>Eubacteriales</taxon>
        <taxon>Eubacteriaceae</taxon>
        <taxon>Eubacterium</taxon>
    </lineage>
</organism>
<proteinExistence type="predicted"/>
<reference evidence="2 3" key="1">
    <citation type="submission" date="2017-02" db="EMBL/GenBank/DDBJ databases">
        <authorList>
            <person name="Peterson S.W."/>
        </authorList>
    </citation>
    <scope>NUCLEOTIDE SEQUENCE [LARGE SCALE GENOMIC DNA]</scope>
    <source>
        <strain evidence="2 3">ATCC 17233</strain>
    </source>
</reference>
<dbReference type="AlphaFoldDB" id="A0A1T4QJV9"/>
<keyword evidence="3" id="KW-1185">Reference proteome</keyword>
<evidence type="ECO:0000313" key="2">
    <source>
        <dbReference type="EMBL" id="SKA03781.1"/>
    </source>
</evidence>
<dbReference type="EMBL" id="FUXA01000021">
    <property type="protein sequence ID" value="SKA03781.1"/>
    <property type="molecule type" value="Genomic_DNA"/>
</dbReference>